<proteinExistence type="predicted"/>
<evidence type="ECO:0000256" key="1">
    <source>
        <dbReference type="SAM" id="Phobius"/>
    </source>
</evidence>
<dbReference type="KEGG" id="sfer:NCTC12278_01302"/>
<keyword evidence="1" id="KW-1133">Transmembrane helix</keyword>
<dbReference type="InterPro" id="IPR021509">
    <property type="entry name" value="DUF3169"/>
</dbReference>
<gene>
    <name evidence="2" type="ORF">NCTC12278_01302</name>
</gene>
<evidence type="ECO:0000313" key="3">
    <source>
        <dbReference type="Proteomes" id="UP000249495"/>
    </source>
</evidence>
<keyword evidence="3" id="KW-1185">Reference proteome</keyword>
<feature type="transmembrane region" description="Helical" evidence="1">
    <location>
        <begin position="194"/>
        <end position="216"/>
    </location>
</feature>
<feature type="transmembrane region" description="Helical" evidence="1">
    <location>
        <begin position="135"/>
        <end position="152"/>
    </location>
</feature>
<dbReference type="Proteomes" id="UP000249495">
    <property type="component" value="Chromosome 1"/>
</dbReference>
<sequence>MKNRPKRKNSFVRFLKQILIGALLGGVLGFVAGFLSESSLLSNSSAVISAEKVAVGIHVVSRFLVLVLIILSLMVIAYIRKYLPHYQKDMSDDSEELYRSLNRKYSYGIIFTGVASVLTMLNILLMLSFKSTQPFLDFAVLILVIMLQAYLLKLYGRIKGVKVPLFPNLKELKSNILQMDEAELEAEHQNAFEIVMNLSGAILPSIYVILFFIVLLTGRVELTAMLVAAFIHLYIMLMQFKITKAYYR</sequence>
<protein>
    <submittedName>
        <fullName evidence="2">Membrane protein</fullName>
    </submittedName>
</protein>
<dbReference type="Pfam" id="PF11368">
    <property type="entry name" value="DUF3169"/>
    <property type="match status" value="1"/>
</dbReference>
<accession>A0A2X3W5A6</accession>
<reference evidence="2 3" key="1">
    <citation type="submission" date="2018-06" db="EMBL/GenBank/DDBJ databases">
        <authorList>
            <consortium name="Pathogen Informatics"/>
            <person name="Doyle S."/>
        </authorList>
    </citation>
    <scope>NUCLEOTIDE SEQUENCE [LARGE SCALE GENOMIC DNA]</scope>
    <source>
        <strain evidence="2 3">NCTC12278</strain>
    </source>
</reference>
<dbReference type="OrthoDB" id="2220732at2"/>
<keyword evidence="1" id="KW-0472">Membrane</keyword>
<dbReference type="RefSeq" id="WP_018030151.1">
    <property type="nucleotide sequence ID" value="NZ_JBCLUB010000001.1"/>
</dbReference>
<dbReference type="STRING" id="1123303.GCA_000372425_00823"/>
<keyword evidence="1" id="KW-0812">Transmembrane</keyword>
<feature type="transmembrane region" description="Helical" evidence="1">
    <location>
        <begin position="222"/>
        <end position="240"/>
    </location>
</feature>
<dbReference type="AlphaFoldDB" id="A0A2X3W5A6"/>
<feature type="transmembrane region" description="Helical" evidence="1">
    <location>
        <begin position="59"/>
        <end position="79"/>
    </location>
</feature>
<organism evidence="2 3">
    <name type="scientific">Streptococcus ferus</name>
    <dbReference type="NCBI Taxonomy" id="1345"/>
    <lineage>
        <taxon>Bacteria</taxon>
        <taxon>Bacillati</taxon>
        <taxon>Bacillota</taxon>
        <taxon>Bacilli</taxon>
        <taxon>Lactobacillales</taxon>
        <taxon>Streptococcaceae</taxon>
        <taxon>Streptococcus</taxon>
    </lineage>
</organism>
<evidence type="ECO:0000313" key="2">
    <source>
        <dbReference type="EMBL" id="SQF40727.1"/>
    </source>
</evidence>
<name>A0A2X3W5A6_9STRE</name>
<dbReference type="EMBL" id="LS483343">
    <property type="protein sequence ID" value="SQF40727.1"/>
    <property type="molecule type" value="Genomic_DNA"/>
</dbReference>
<feature type="transmembrane region" description="Helical" evidence="1">
    <location>
        <begin position="107"/>
        <end position="129"/>
    </location>
</feature>